<keyword evidence="6" id="KW-1185">Reference proteome</keyword>
<evidence type="ECO:0000256" key="2">
    <source>
        <dbReference type="ARBA" id="ARBA00022679"/>
    </source>
</evidence>
<keyword evidence="1 5" id="KW-0489">Methyltransferase</keyword>
<gene>
    <name evidence="5" type="ORF">GTA51_16115</name>
</gene>
<evidence type="ECO:0000259" key="4">
    <source>
        <dbReference type="Pfam" id="PF13649"/>
    </source>
</evidence>
<dbReference type="PANTHER" id="PTHR43464">
    <property type="entry name" value="METHYLTRANSFERASE"/>
    <property type="match status" value="1"/>
</dbReference>
<dbReference type="AlphaFoldDB" id="A0A7C9IMZ5"/>
<dbReference type="InterPro" id="IPR029063">
    <property type="entry name" value="SAM-dependent_MTases_sf"/>
</dbReference>
<proteinExistence type="predicted"/>
<comment type="caution">
    <text evidence="5">The sequence shown here is derived from an EMBL/GenBank/DDBJ whole genome shotgun (WGS) entry which is preliminary data.</text>
</comment>
<feature type="domain" description="Methyltransferase" evidence="4">
    <location>
        <begin position="43"/>
        <end position="143"/>
    </location>
</feature>
<evidence type="ECO:0000256" key="3">
    <source>
        <dbReference type="ARBA" id="ARBA00022691"/>
    </source>
</evidence>
<reference evidence="5 6" key="1">
    <citation type="submission" date="2020-01" db="EMBL/GenBank/DDBJ databases">
        <title>Genome sequence of Desulfovibrio aerotolerans DSM 16695(T).</title>
        <authorList>
            <person name="Karnachuk O."/>
            <person name="Avakyan M."/>
            <person name="Mardanov A."/>
            <person name="Kadnikov V."/>
            <person name="Ravin N."/>
        </authorList>
    </citation>
    <scope>NUCLEOTIDE SEQUENCE [LARGE SCALE GENOMIC DNA]</scope>
    <source>
        <strain evidence="5 6">DSM 16695</strain>
    </source>
</reference>
<evidence type="ECO:0000313" key="5">
    <source>
        <dbReference type="EMBL" id="MYL84645.1"/>
    </source>
</evidence>
<accession>A0A7C9IMZ5</accession>
<dbReference type="Pfam" id="PF13649">
    <property type="entry name" value="Methyltransf_25"/>
    <property type="match status" value="1"/>
</dbReference>
<name>A0A7C9IMZ5_9BACT</name>
<dbReference type="EMBL" id="WVUD01000038">
    <property type="protein sequence ID" value="MYL84645.1"/>
    <property type="molecule type" value="Genomic_DNA"/>
</dbReference>
<dbReference type="GO" id="GO:0032259">
    <property type="term" value="P:methylation"/>
    <property type="evidence" value="ECO:0007669"/>
    <property type="project" value="UniProtKB-KW"/>
</dbReference>
<dbReference type="PANTHER" id="PTHR43464:SF19">
    <property type="entry name" value="UBIQUINONE BIOSYNTHESIS O-METHYLTRANSFERASE, MITOCHONDRIAL"/>
    <property type="match status" value="1"/>
</dbReference>
<evidence type="ECO:0000256" key="1">
    <source>
        <dbReference type="ARBA" id="ARBA00022603"/>
    </source>
</evidence>
<keyword evidence="3" id="KW-0949">S-adenosyl-L-methionine</keyword>
<dbReference type="InterPro" id="IPR041698">
    <property type="entry name" value="Methyltransf_25"/>
</dbReference>
<protein>
    <submittedName>
        <fullName evidence="5">Methyltransferase domain-containing protein</fullName>
    </submittedName>
</protein>
<dbReference type="SUPFAM" id="SSF53335">
    <property type="entry name" value="S-adenosyl-L-methionine-dependent methyltransferases"/>
    <property type="match status" value="1"/>
</dbReference>
<dbReference type="Gene3D" id="3.40.50.150">
    <property type="entry name" value="Vaccinia Virus protein VP39"/>
    <property type="match status" value="1"/>
</dbReference>
<dbReference type="GO" id="GO:0008168">
    <property type="term" value="F:methyltransferase activity"/>
    <property type="evidence" value="ECO:0007669"/>
    <property type="project" value="UniProtKB-KW"/>
</dbReference>
<dbReference type="RefSeq" id="WP_160962855.1">
    <property type="nucleotide sequence ID" value="NZ_WVUD01000038.1"/>
</dbReference>
<organism evidence="5 6">
    <name type="scientific">Solidesulfovibrio aerotolerans</name>
    <dbReference type="NCBI Taxonomy" id="295255"/>
    <lineage>
        <taxon>Bacteria</taxon>
        <taxon>Pseudomonadati</taxon>
        <taxon>Thermodesulfobacteriota</taxon>
        <taxon>Desulfovibrionia</taxon>
        <taxon>Desulfovibrionales</taxon>
        <taxon>Desulfovibrionaceae</taxon>
        <taxon>Solidesulfovibrio</taxon>
    </lineage>
</organism>
<dbReference type="Proteomes" id="UP000482487">
    <property type="component" value="Unassembled WGS sequence"/>
</dbReference>
<keyword evidence="2 5" id="KW-0808">Transferase</keyword>
<evidence type="ECO:0000313" key="6">
    <source>
        <dbReference type="Proteomes" id="UP000482487"/>
    </source>
</evidence>
<dbReference type="OrthoDB" id="9804312at2"/>
<dbReference type="Gene3D" id="2.20.130.10">
    <property type="entry name" value="CAC2371-like domains"/>
    <property type="match status" value="1"/>
</dbReference>
<sequence length="258" mass="28931">MDATFGDYARYYNLLYRDKDYAGEVDFIAEALARAGNRPKSLLDLGCGTGRHALELARRGMAVTGVDRSEEMLLLGRQSLSAAGPLPTGTAVPQFVGADVRAVRLGRRFEAVTSLFHVLSYQLTEEDALALLITAREHLAPGGHFLFDFWHGLGVLSDPPARREKVMEDTAIQVRREAVPTMHPLDDTVDVTYHVTMTDKTTGRISRLSETHRMRYWFLPELRYLARQAGFMPMEEGAWSCFAPPTCATWYAWMLLTA</sequence>
<dbReference type="CDD" id="cd02440">
    <property type="entry name" value="AdoMet_MTases"/>
    <property type="match status" value="1"/>
</dbReference>